<organism evidence="1 2">
    <name type="scientific">Streptomyces griseofuscus</name>
    <dbReference type="NCBI Taxonomy" id="146922"/>
    <lineage>
        <taxon>Bacteria</taxon>
        <taxon>Bacillati</taxon>
        <taxon>Actinomycetota</taxon>
        <taxon>Actinomycetes</taxon>
        <taxon>Kitasatosporales</taxon>
        <taxon>Streptomycetaceae</taxon>
        <taxon>Streptomyces</taxon>
    </lineage>
</organism>
<gene>
    <name evidence="1" type="ORF">HEP81_01647</name>
</gene>
<evidence type="ECO:0000313" key="2">
    <source>
        <dbReference type="Proteomes" id="UP000516422"/>
    </source>
</evidence>
<sequence>MISPMYFRPGSGAVKSRWKWSGTGVADGSGIVVRTRLRRRMPWMENLRITRATRFSLIFRPSARSSAVIRGEP</sequence>
<dbReference type="Proteomes" id="UP000516422">
    <property type="component" value="Chromosome"/>
</dbReference>
<protein>
    <submittedName>
        <fullName evidence="1">Uncharacterized protein</fullName>
    </submittedName>
</protein>
<dbReference type="KEGG" id="sgf:HEP81_01647"/>
<dbReference type="EMBL" id="CP051006">
    <property type="protein sequence ID" value="QNT91976.1"/>
    <property type="molecule type" value="Genomic_DNA"/>
</dbReference>
<accession>A0A7H1PV96</accession>
<reference evidence="1 2" key="1">
    <citation type="submission" date="2020-04" db="EMBL/GenBank/DDBJ databases">
        <title>Characterization and engineering of Streptomyces griseofuscus DSM40191 as a potential heterologous host for expression of BGCs.</title>
        <authorList>
            <person name="Gren T."/>
            <person name="Whitford C.M."/>
            <person name="Mohite O.S."/>
            <person name="Joergensen T.S."/>
            <person name="Nielsen J.B."/>
            <person name="Lee S.Y."/>
            <person name="Weber T."/>
        </authorList>
    </citation>
    <scope>NUCLEOTIDE SEQUENCE [LARGE SCALE GENOMIC DNA]</scope>
    <source>
        <strain evidence="1 2">DSM 40191</strain>
    </source>
</reference>
<proteinExistence type="predicted"/>
<name>A0A7H1PV96_9ACTN</name>
<dbReference type="AlphaFoldDB" id="A0A7H1PV96"/>
<evidence type="ECO:0000313" key="1">
    <source>
        <dbReference type="EMBL" id="QNT91976.1"/>
    </source>
</evidence>